<dbReference type="EMBL" id="BAABDQ010000049">
    <property type="protein sequence ID" value="GAA3612720.1"/>
    <property type="molecule type" value="Genomic_DNA"/>
</dbReference>
<accession>A0ABP6ZLG0</accession>
<comment type="caution">
    <text evidence="1">The sequence shown here is derived from an EMBL/GenBank/DDBJ whole genome shotgun (WGS) entry which is preliminary data.</text>
</comment>
<proteinExistence type="predicted"/>
<name>A0ABP6ZLG0_9ACTN</name>
<protein>
    <submittedName>
        <fullName evidence="1">Uncharacterized protein</fullName>
    </submittedName>
</protein>
<dbReference type="RefSeq" id="WP_345576313.1">
    <property type="nucleotide sequence ID" value="NZ_BAABDQ010000049.1"/>
</dbReference>
<gene>
    <name evidence="1" type="ORF">GCM10022419_117130</name>
</gene>
<evidence type="ECO:0000313" key="1">
    <source>
        <dbReference type="EMBL" id="GAA3612720.1"/>
    </source>
</evidence>
<keyword evidence="2" id="KW-1185">Reference proteome</keyword>
<evidence type="ECO:0000313" key="2">
    <source>
        <dbReference type="Proteomes" id="UP001500630"/>
    </source>
</evidence>
<organism evidence="1 2">
    <name type="scientific">Nonomuraea rosea</name>
    <dbReference type="NCBI Taxonomy" id="638574"/>
    <lineage>
        <taxon>Bacteria</taxon>
        <taxon>Bacillati</taxon>
        <taxon>Actinomycetota</taxon>
        <taxon>Actinomycetes</taxon>
        <taxon>Streptosporangiales</taxon>
        <taxon>Streptosporangiaceae</taxon>
        <taxon>Nonomuraea</taxon>
    </lineage>
</organism>
<reference evidence="2" key="1">
    <citation type="journal article" date="2019" name="Int. J. Syst. Evol. Microbiol.">
        <title>The Global Catalogue of Microorganisms (GCM) 10K type strain sequencing project: providing services to taxonomists for standard genome sequencing and annotation.</title>
        <authorList>
            <consortium name="The Broad Institute Genomics Platform"/>
            <consortium name="The Broad Institute Genome Sequencing Center for Infectious Disease"/>
            <person name="Wu L."/>
            <person name="Ma J."/>
        </authorList>
    </citation>
    <scope>NUCLEOTIDE SEQUENCE [LARGE SCALE GENOMIC DNA]</scope>
    <source>
        <strain evidence="2">JCM 17326</strain>
    </source>
</reference>
<sequence>MCGGLDHGQFVFTIKPPPPTLSASATINGEPTSGSMTVFTEAASLQGTYQPSAVLVSGDVFCLTFYGDGLPPGPYCDTAA</sequence>
<dbReference type="Proteomes" id="UP001500630">
    <property type="component" value="Unassembled WGS sequence"/>
</dbReference>